<dbReference type="InterPro" id="IPR050836">
    <property type="entry name" value="SDS22/Internalin_LRR"/>
</dbReference>
<keyword evidence="1" id="KW-0433">Leucine-rich repeat</keyword>
<evidence type="ECO:0000313" key="4">
    <source>
        <dbReference type="Proteomes" id="UP000722121"/>
    </source>
</evidence>
<dbReference type="PANTHER" id="PTHR46652">
    <property type="entry name" value="LEUCINE-RICH REPEAT AND IQ DOMAIN-CONTAINING PROTEIN 1-RELATED"/>
    <property type="match status" value="1"/>
</dbReference>
<comment type="caution">
    <text evidence="3">The sequence shown here is derived from an EMBL/GenBank/DDBJ whole genome shotgun (WGS) entry which is preliminary data.</text>
</comment>
<protein>
    <submittedName>
        <fullName evidence="3">Leucine-rich repeat domain-containing protein</fullName>
    </submittedName>
</protein>
<evidence type="ECO:0000256" key="2">
    <source>
        <dbReference type="ARBA" id="ARBA00022737"/>
    </source>
</evidence>
<dbReference type="Proteomes" id="UP000722121">
    <property type="component" value="Unassembled WGS sequence"/>
</dbReference>
<keyword evidence="2" id="KW-0677">Repeat</keyword>
<organism evidence="3 4">
    <name type="scientific">Simkania negevensis</name>
    <dbReference type="NCBI Taxonomy" id="83561"/>
    <lineage>
        <taxon>Bacteria</taxon>
        <taxon>Pseudomonadati</taxon>
        <taxon>Chlamydiota</taxon>
        <taxon>Chlamydiia</taxon>
        <taxon>Parachlamydiales</taxon>
        <taxon>Simkaniaceae</taxon>
        <taxon>Simkania</taxon>
    </lineage>
</organism>
<name>A0ABS3AWU1_9BACT</name>
<dbReference type="InterPro" id="IPR032675">
    <property type="entry name" value="LRR_dom_sf"/>
</dbReference>
<dbReference type="InterPro" id="IPR003591">
    <property type="entry name" value="Leu-rich_rpt_typical-subtyp"/>
</dbReference>
<dbReference type="Gene3D" id="3.80.10.10">
    <property type="entry name" value="Ribonuclease Inhibitor"/>
    <property type="match status" value="2"/>
</dbReference>
<reference evidence="3 4" key="1">
    <citation type="submission" date="2021-02" db="EMBL/GenBank/DDBJ databases">
        <title>Activity-based single-cell genomes from oceanic crustal fluid captures similar information to metagenomic and metatranscriptomic surveys with orders of magnitude less sampling.</title>
        <authorList>
            <person name="D'Angelo T.S."/>
            <person name="Orcutt B.N."/>
        </authorList>
    </citation>
    <scope>NUCLEOTIDE SEQUENCE [LARGE SCALE GENOMIC DNA]</scope>
    <source>
        <strain evidence="3">AH-315-G07</strain>
    </source>
</reference>
<proteinExistence type="predicted"/>
<dbReference type="SUPFAM" id="SSF52058">
    <property type="entry name" value="L domain-like"/>
    <property type="match status" value="1"/>
</dbReference>
<keyword evidence="4" id="KW-1185">Reference proteome</keyword>
<sequence length="550" mass="61330">MILSNDLIQPHDLDYWKSHVFDSQGKIQENVWEERDLKFLLPVIQDTFAQLLREPVDGTKKRERQIQLAYASRNAEIICRIASERLGISVSIDLTALQKKVQVSIKLTHKEELLITTSCSLSHLLDLSYFETMFRGPSQETEGELSLDLDEKEDVEFYRLFFSGVEKGKLLKPTNVKQACKLLSLGRYFGCPEEFLGPVYNFIEKTPLQKEEALHLAEHAYRFHSSILQEILSSCYLSKLNSNEVVSFLDELKNRGISFSSLVLKGCKLDAPLLAWFKQHANEITTLDISSAQLHDPAAWIEALSNNPSLKVLNISNTRITTLPQGCLNLEEVYAFDCRLLYDVSGLDNLKKLRKLMLLWAGITKLPTGCDNLEEVDTSGCVQLVDVSGLDDLKKLRILNLCHTGIVALPKGCVNLEKDEASQCVQLDDVSGLDDLKKLRLLILCGTRIIALPRGCVGLKEVNASQCVQLVDVSGLDDLKKLCTLYLFNTGITALPEGCDNLEEVDVASCRQLADVRALDNLKRLCRLRLSGSGVFAPPSGCIRLGGSVA</sequence>
<dbReference type="PANTHER" id="PTHR46652:SF3">
    <property type="entry name" value="LEUCINE-RICH REPEAT-CONTAINING PROTEIN 9"/>
    <property type="match status" value="1"/>
</dbReference>
<evidence type="ECO:0000313" key="3">
    <source>
        <dbReference type="EMBL" id="MBN4067432.1"/>
    </source>
</evidence>
<gene>
    <name evidence="3" type="ORF">JYU14_05050</name>
</gene>
<dbReference type="SMART" id="SM00369">
    <property type="entry name" value="LRR_TYP"/>
    <property type="match status" value="5"/>
</dbReference>
<accession>A0ABS3AWU1</accession>
<dbReference type="EMBL" id="JAFITR010000142">
    <property type="protein sequence ID" value="MBN4067432.1"/>
    <property type="molecule type" value="Genomic_DNA"/>
</dbReference>
<evidence type="ECO:0000256" key="1">
    <source>
        <dbReference type="ARBA" id="ARBA00022614"/>
    </source>
</evidence>